<keyword evidence="2" id="KW-1133">Transmembrane helix</keyword>
<feature type="region of interest" description="Disordered" evidence="1">
    <location>
        <begin position="73"/>
        <end position="97"/>
    </location>
</feature>
<reference evidence="3" key="1">
    <citation type="journal article" date="2021" name="Front. Plant Sci.">
        <title>Chromosome-Scale Genome Assembly for Chinese Sour Jujube and Insights Into Its Genome Evolution and Domestication Signature.</title>
        <authorList>
            <person name="Shen L.-Y."/>
            <person name="Luo H."/>
            <person name="Wang X.-L."/>
            <person name="Wang X.-M."/>
            <person name="Qiu X.-J."/>
            <person name="Liu H."/>
            <person name="Zhou S.-S."/>
            <person name="Jia K.-H."/>
            <person name="Nie S."/>
            <person name="Bao Y.-T."/>
            <person name="Zhang R.-G."/>
            <person name="Yun Q.-Z."/>
            <person name="Chai Y.-H."/>
            <person name="Lu J.-Y."/>
            <person name="Li Y."/>
            <person name="Zhao S.-W."/>
            <person name="Mao J.-F."/>
            <person name="Jia S.-G."/>
            <person name="Mao Y.-M."/>
        </authorList>
    </citation>
    <scope>NUCLEOTIDE SEQUENCE</scope>
    <source>
        <strain evidence="3">AT0</strain>
        <tissue evidence="3">Leaf</tissue>
    </source>
</reference>
<organism evidence="3 4">
    <name type="scientific">Ziziphus jujuba var. spinosa</name>
    <dbReference type="NCBI Taxonomy" id="714518"/>
    <lineage>
        <taxon>Eukaryota</taxon>
        <taxon>Viridiplantae</taxon>
        <taxon>Streptophyta</taxon>
        <taxon>Embryophyta</taxon>
        <taxon>Tracheophyta</taxon>
        <taxon>Spermatophyta</taxon>
        <taxon>Magnoliopsida</taxon>
        <taxon>eudicotyledons</taxon>
        <taxon>Gunneridae</taxon>
        <taxon>Pentapetalae</taxon>
        <taxon>rosids</taxon>
        <taxon>fabids</taxon>
        <taxon>Rosales</taxon>
        <taxon>Rhamnaceae</taxon>
        <taxon>Paliureae</taxon>
        <taxon>Ziziphus</taxon>
    </lineage>
</organism>
<feature type="transmembrane region" description="Helical" evidence="2">
    <location>
        <begin position="146"/>
        <end position="168"/>
    </location>
</feature>
<dbReference type="Proteomes" id="UP000813462">
    <property type="component" value="Unassembled WGS sequence"/>
</dbReference>
<protein>
    <recommendedName>
        <fullName evidence="5">Transmembrane protein</fullName>
    </recommendedName>
</protein>
<proteinExistence type="predicted"/>
<evidence type="ECO:0000313" key="4">
    <source>
        <dbReference type="Proteomes" id="UP000813462"/>
    </source>
</evidence>
<evidence type="ECO:0008006" key="5">
    <source>
        <dbReference type="Google" id="ProtNLM"/>
    </source>
</evidence>
<feature type="transmembrane region" description="Helical" evidence="2">
    <location>
        <begin position="108"/>
        <end position="126"/>
    </location>
</feature>
<sequence>MSATLLFSYNSNIIHGCRKEDLSLPRLFLGTGRRIMKQHTANRNPKYHNYGNKKFPHKFCVYAVTEGSAKSSKSEEKIPSWATPDSEEPPPWAQNEGKEDALQNKLEIPFFVYLLASAVTAIAAIGSVFEYLNQRPVFGILNSDSIFYAPLLGFFAFTGIPTSAFLWFKSVEAANKEAEEQDRRDGYK</sequence>
<evidence type="ECO:0000256" key="2">
    <source>
        <dbReference type="SAM" id="Phobius"/>
    </source>
</evidence>
<keyword evidence="2" id="KW-0472">Membrane</keyword>
<evidence type="ECO:0000256" key="1">
    <source>
        <dbReference type="SAM" id="MobiDB-lite"/>
    </source>
</evidence>
<keyword evidence="2" id="KW-0812">Transmembrane</keyword>
<dbReference type="PANTHER" id="PTHR36042:SF1">
    <property type="entry name" value="OS05G0490900 PROTEIN"/>
    <property type="match status" value="1"/>
</dbReference>
<accession>A0A978UXS2</accession>
<dbReference type="AlphaFoldDB" id="A0A978UXS2"/>
<evidence type="ECO:0000313" key="3">
    <source>
        <dbReference type="EMBL" id="KAH7519788.1"/>
    </source>
</evidence>
<name>A0A978UXS2_ZIZJJ</name>
<dbReference type="PANTHER" id="PTHR36042">
    <property type="entry name" value="OS05G0490900 PROTEIN"/>
    <property type="match status" value="1"/>
</dbReference>
<gene>
    <name evidence="3" type="ORF">FEM48_Zijuj08G0074300</name>
</gene>
<dbReference type="EMBL" id="JAEACU010000008">
    <property type="protein sequence ID" value="KAH7519788.1"/>
    <property type="molecule type" value="Genomic_DNA"/>
</dbReference>
<comment type="caution">
    <text evidence="3">The sequence shown here is derived from an EMBL/GenBank/DDBJ whole genome shotgun (WGS) entry which is preliminary data.</text>
</comment>